<proteinExistence type="predicted"/>
<sequence>MISPSESKLAGVPRTMLMTTRARVEEHQRPDAILYDPKVMEWWSSLQWDPELDIFYSGSLAQLTWAVRAHLFDQITQRYLASHQEAIAIELGAGMSTRYYRVGQGYRYWLELDLPEITTLRRQLDTETDHHRFLAQSALDFTWMDELPGNPENLLIIAEGLLMYFKETQVQQLIDQLHHRLPGATLVFDALGGSSNSKGAKQLAQLGAPLNWFIKNEQDIAAMGLSLTSVQSLIQANCRYPHRIGFFRWVPWLSQLPPLRNACLILETTV</sequence>
<reference evidence="3 4" key="1">
    <citation type="journal article" date="2008" name="Proc. Natl. Acad. Sci. U.S.A.">
        <title>Niche adaptation and genome expansion in the chlorophyll d-producing cyanobacterium Acaryochloris marina.</title>
        <authorList>
            <person name="Swingley W.D."/>
            <person name="Chen M."/>
            <person name="Cheung P.C."/>
            <person name="Conrad A.L."/>
            <person name="Dejesa L.C."/>
            <person name="Hao J."/>
            <person name="Honchak B.M."/>
            <person name="Karbach L.E."/>
            <person name="Kurdoglu A."/>
            <person name="Lahiri S."/>
            <person name="Mastrian S.D."/>
            <person name="Miyashita H."/>
            <person name="Page L."/>
            <person name="Ramakrishna P."/>
            <person name="Satoh S."/>
            <person name="Sattley W.M."/>
            <person name="Shimada Y."/>
            <person name="Taylor H.L."/>
            <person name="Tomo T."/>
            <person name="Tsuchiya T."/>
            <person name="Wang Z.T."/>
            <person name="Raymond J."/>
            <person name="Mimuro M."/>
            <person name="Blankenship R.E."/>
            <person name="Touchman J.W."/>
        </authorList>
    </citation>
    <scope>NUCLEOTIDE SEQUENCE [LARGE SCALE GENOMIC DNA]</scope>
    <source>
        <strain evidence="4">MBIC 11017</strain>
        <plasmid evidence="4">Plasmid pREB1</plasmid>
    </source>
</reference>
<dbReference type="InterPro" id="IPR007213">
    <property type="entry name" value="Ppm1/Ppm2/Tcmp"/>
</dbReference>
<dbReference type="KEGG" id="amr:AM1_A0271"/>
<protein>
    <submittedName>
        <fullName evidence="3">O-methyltransferase protein</fullName>
    </submittedName>
</protein>
<accession>A8ZKS1</accession>
<gene>
    <name evidence="3" type="ordered locus">AM1_A0271</name>
</gene>
<dbReference type="Pfam" id="PF04072">
    <property type="entry name" value="LCM"/>
    <property type="match status" value="1"/>
</dbReference>
<organism evidence="3 4">
    <name type="scientific">Acaryochloris marina (strain MBIC 11017)</name>
    <dbReference type="NCBI Taxonomy" id="329726"/>
    <lineage>
        <taxon>Bacteria</taxon>
        <taxon>Bacillati</taxon>
        <taxon>Cyanobacteriota</taxon>
        <taxon>Cyanophyceae</taxon>
        <taxon>Acaryochloridales</taxon>
        <taxon>Acaryochloridaceae</taxon>
        <taxon>Acaryochloris</taxon>
    </lineage>
</organism>
<dbReference type="RefSeq" id="WP_012166764.1">
    <property type="nucleotide sequence ID" value="NC_009926.1"/>
</dbReference>
<name>A8ZKS1_ACAM1</name>
<dbReference type="PANTHER" id="PTHR43619">
    <property type="entry name" value="S-ADENOSYL-L-METHIONINE-DEPENDENT METHYLTRANSFERASE YKTD-RELATED"/>
    <property type="match status" value="1"/>
</dbReference>
<evidence type="ECO:0000313" key="4">
    <source>
        <dbReference type="Proteomes" id="UP000000268"/>
    </source>
</evidence>
<evidence type="ECO:0000256" key="2">
    <source>
        <dbReference type="ARBA" id="ARBA00022679"/>
    </source>
</evidence>
<keyword evidence="4" id="KW-1185">Reference proteome</keyword>
<evidence type="ECO:0000256" key="1">
    <source>
        <dbReference type="ARBA" id="ARBA00022603"/>
    </source>
</evidence>
<keyword evidence="1 3" id="KW-0489">Methyltransferase</keyword>
<keyword evidence="2 3" id="KW-0808">Transferase</keyword>
<dbReference type="Gene3D" id="3.40.50.150">
    <property type="entry name" value="Vaccinia Virus protein VP39"/>
    <property type="match status" value="1"/>
</dbReference>
<dbReference type="GO" id="GO:0008168">
    <property type="term" value="F:methyltransferase activity"/>
    <property type="evidence" value="ECO:0007669"/>
    <property type="project" value="UniProtKB-KW"/>
</dbReference>
<dbReference type="AlphaFoldDB" id="A8ZKS1"/>
<dbReference type="InterPro" id="IPR016874">
    <property type="entry name" value="TcmP-like"/>
</dbReference>
<dbReference type="SUPFAM" id="SSF53335">
    <property type="entry name" value="S-adenosyl-L-methionine-dependent methyltransferases"/>
    <property type="match status" value="1"/>
</dbReference>
<dbReference type="OrthoDB" id="9800233at2"/>
<dbReference type="EMBL" id="CP000838">
    <property type="protein sequence ID" value="ABW31389.1"/>
    <property type="molecule type" value="Genomic_DNA"/>
</dbReference>
<keyword evidence="3" id="KW-0614">Plasmid</keyword>
<dbReference type="PIRSF" id="PIRSF028177">
    <property type="entry name" value="Polyketide_synth_Omtfrase_TcmP"/>
    <property type="match status" value="1"/>
</dbReference>
<dbReference type="HOGENOM" id="CLU_069348_0_0_3"/>
<dbReference type="Proteomes" id="UP000000268">
    <property type="component" value="Plasmid pREB1"/>
</dbReference>
<dbReference type="PANTHER" id="PTHR43619:SF2">
    <property type="entry name" value="S-ADENOSYL-L-METHIONINE-DEPENDENT METHYLTRANSFERASES SUPERFAMILY PROTEIN"/>
    <property type="match status" value="1"/>
</dbReference>
<dbReference type="GO" id="GO:0032259">
    <property type="term" value="P:methylation"/>
    <property type="evidence" value="ECO:0007669"/>
    <property type="project" value="UniProtKB-KW"/>
</dbReference>
<evidence type="ECO:0000313" key="3">
    <source>
        <dbReference type="EMBL" id="ABW31389.1"/>
    </source>
</evidence>
<geneLocation type="plasmid" evidence="3 4">
    <name>pREB1</name>
</geneLocation>
<dbReference type="InterPro" id="IPR029063">
    <property type="entry name" value="SAM-dependent_MTases_sf"/>
</dbReference>